<dbReference type="Gene3D" id="1.10.1660.10">
    <property type="match status" value="1"/>
</dbReference>
<evidence type="ECO:0000313" key="1">
    <source>
        <dbReference type="EMBL" id="MBS0028345.1"/>
    </source>
</evidence>
<accession>A0ABS5IZQ1</accession>
<sequence>MDTSRNISVAQCCTYYSIETTFVQSLNDYGLIKLTLIEQEYFIDYDQLADLEKYMHLHYDMDINMEGLEAITHLLSRVHDLQSEIKQLRHELGHTPIKPL</sequence>
<dbReference type="Proteomes" id="UP000676386">
    <property type="component" value="Unassembled WGS sequence"/>
</dbReference>
<comment type="caution">
    <text evidence="1">The sequence shown here is derived from an EMBL/GenBank/DDBJ whole genome shotgun (WGS) entry which is preliminary data.</text>
</comment>
<gene>
    <name evidence="1" type="ORF">KE626_13585</name>
</gene>
<organism evidence="1 2">
    <name type="scientific">Chitinophaga hostae</name>
    <dbReference type="NCBI Taxonomy" id="2831022"/>
    <lineage>
        <taxon>Bacteria</taxon>
        <taxon>Pseudomonadati</taxon>
        <taxon>Bacteroidota</taxon>
        <taxon>Chitinophagia</taxon>
        <taxon>Chitinophagales</taxon>
        <taxon>Chitinophagaceae</taxon>
        <taxon>Chitinophaga</taxon>
    </lineage>
</organism>
<evidence type="ECO:0000313" key="2">
    <source>
        <dbReference type="Proteomes" id="UP000676386"/>
    </source>
</evidence>
<dbReference type="EMBL" id="JAGTXB010000005">
    <property type="protein sequence ID" value="MBS0028345.1"/>
    <property type="molecule type" value="Genomic_DNA"/>
</dbReference>
<protein>
    <submittedName>
        <fullName evidence="1">Chaperone modulator CbpM</fullName>
    </submittedName>
</protein>
<name>A0ABS5IZQ1_9BACT</name>
<dbReference type="RefSeq" id="WP_211973445.1">
    <property type="nucleotide sequence ID" value="NZ_CBFHAM010000079.1"/>
</dbReference>
<proteinExistence type="predicted"/>
<reference evidence="1 2" key="1">
    <citation type="submission" date="2021-04" db="EMBL/GenBank/DDBJ databases">
        <title>Chitinophaga sp. nov., isolated from the rhizosphere soil.</title>
        <authorList>
            <person name="He S."/>
        </authorList>
    </citation>
    <scope>NUCLEOTIDE SEQUENCE [LARGE SCALE GENOMIC DNA]</scope>
    <source>
        <strain evidence="1 2">2R12</strain>
    </source>
</reference>
<dbReference type="Pfam" id="PF13591">
    <property type="entry name" value="MerR_2"/>
    <property type="match status" value="1"/>
</dbReference>
<keyword evidence="2" id="KW-1185">Reference proteome</keyword>